<keyword evidence="4 5" id="KW-0472">Membrane</keyword>
<evidence type="ECO:0000313" key="7">
    <source>
        <dbReference type="EMBL" id="MFI7441821.1"/>
    </source>
</evidence>
<feature type="transmembrane region" description="Helical" evidence="5">
    <location>
        <begin position="145"/>
        <end position="170"/>
    </location>
</feature>
<dbReference type="RefSeq" id="WP_397021766.1">
    <property type="nucleotide sequence ID" value="NZ_JBITMB010000004.1"/>
</dbReference>
<evidence type="ECO:0000259" key="6">
    <source>
        <dbReference type="PROSITE" id="PS50850"/>
    </source>
</evidence>
<organism evidence="7 8">
    <name type="scientific">Nonomuraea indica</name>
    <dbReference type="NCBI Taxonomy" id="1581193"/>
    <lineage>
        <taxon>Bacteria</taxon>
        <taxon>Bacillati</taxon>
        <taxon>Actinomycetota</taxon>
        <taxon>Actinomycetes</taxon>
        <taxon>Streptosporangiales</taxon>
        <taxon>Streptosporangiaceae</taxon>
        <taxon>Nonomuraea</taxon>
    </lineage>
</organism>
<feature type="transmembrane region" description="Helical" evidence="5">
    <location>
        <begin position="206"/>
        <end position="225"/>
    </location>
</feature>
<evidence type="ECO:0000256" key="3">
    <source>
        <dbReference type="ARBA" id="ARBA00022989"/>
    </source>
</evidence>
<name>A0ABW8A736_9ACTN</name>
<dbReference type="PANTHER" id="PTHR42718:SF49">
    <property type="entry name" value="EXPORT PROTEIN"/>
    <property type="match status" value="1"/>
</dbReference>
<feature type="transmembrane region" description="Helical" evidence="5">
    <location>
        <begin position="340"/>
        <end position="359"/>
    </location>
</feature>
<dbReference type="PROSITE" id="PS50850">
    <property type="entry name" value="MFS"/>
    <property type="match status" value="1"/>
</dbReference>
<feature type="transmembrane region" description="Helical" evidence="5">
    <location>
        <begin position="310"/>
        <end position="328"/>
    </location>
</feature>
<dbReference type="Proteomes" id="UP001612928">
    <property type="component" value="Unassembled WGS sequence"/>
</dbReference>
<gene>
    <name evidence="7" type="ORF">ACIBP5_17825</name>
</gene>
<dbReference type="CDD" id="cd17321">
    <property type="entry name" value="MFS_MMR_MDR_like"/>
    <property type="match status" value="1"/>
</dbReference>
<dbReference type="InterPro" id="IPR036259">
    <property type="entry name" value="MFS_trans_sf"/>
</dbReference>
<evidence type="ECO:0000256" key="5">
    <source>
        <dbReference type="SAM" id="Phobius"/>
    </source>
</evidence>
<evidence type="ECO:0000256" key="2">
    <source>
        <dbReference type="ARBA" id="ARBA00022692"/>
    </source>
</evidence>
<dbReference type="PANTHER" id="PTHR42718">
    <property type="entry name" value="MAJOR FACILITATOR SUPERFAMILY MULTIDRUG TRANSPORTER MFSC"/>
    <property type="match status" value="1"/>
</dbReference>
<comment type="caution">
    <text evidence="7">The sequence shown here is derived from an EMBL/GenBank/DDBJ whole genome shotgun (WGS) entry which is preliminary data.</text>
</comment>
<feature type="transmembrane region" description="Helical" evidence="5">
    <location>
        <begin position="365"/>
        <end position="386"/>
    </location>
</feature>
<feature type="domain" description="Major facilitator superfamily (MFS) profile" evidence="6">
    <location>
        <begin position="20"/>
        <end position="489"/>
    </location>
</feature>
<feature type="transmembrane region" description="Helical" evidence="5">
    <location>
        <begin position="407"/>
        <end position="429"/>
    </location>
</feature>
<keyword evidence="8" id="KW-1185">Reference proteome</keyword>
<feature type="transmembrane region" description="Helical" evidence="5">
    <location>
        <begin position="176"/>
        <end position="194"/>
    </location>
</feature>
<dbReference type="InterPro" id="IPR020846">
    <property type="entry name" value="MFS_dom"/>
</dbReference>
<dbReference type="Pfam" id="PF07690">
    <property type="entry name" value="MFS_1"/>
    <property type="match status" value="1"/>
</dbReference>
<feature type="transmembrane region" description="Helical" evidence="5">
    <location>
        <begin position="237"/>
        <end position="255"/>
    </location>
</feature>
<feature type="transmembrane region" description="Helical" evidence="5">
    <location>
        <begin position="275"/>
        <end position="298"/>
    </location>
</feature>
<evidence type="ECO:0000256" key="4">
    <source>
        <dbReference type="ARBA" id="ARBA00023136"/>
    </source>
</evidence>
<keyword evidence="3 5" id="KW-1133">Transmembrane helix</keyword>
<feature type="transmembrane region" description="Helical" evidence="5">
    <location>
        <begin position="21"/>
        <end position="42"/>
    </location>
</feature>
<dbReference type="SUPFAM" id="SSF103473">
    <property type="entry name" value="MFS general substrate transporter"/>
    <property type="match status" value="1"/>
</dbReference>
<dbReference type="Gene3D" id="1.20.1250.20">
    <property type="entry name" value="MFS general substrate transporter like domains"/>
    <property type="match status" value="1"/>
</dbReference>
<proteinExistence type="predicted"/>
<evidence type="ECO:0000313" key="8">
    <source>
        <dbReference type="Proteomes" id="UP001612928"/>
    </source>
</evidence>
<sequence>MTRIESRAVPEPVSGRPAPTLAVVLAGMLTLSMSMSGTNVALPDIGADLRASGAALQWVVTGYFLTASSFMLIAGSLGDLFGRRRVYRAGLGLFVAGLALSALAPGIWLLDAARAAAGLGAAGVMASGGALLAATFEGAARAKAFAAFGTVGGVGLAAGPTLSGLLVSGLGWRGTFWVFAIAGILIWAGARLVPEARPASEAKPRVDVTGAATFIAALALLMAAVTQGPQNGWGHPLVLAALVAGPALLGVFVVLQRRAAHPVLDLTLVLDRRYLAWTLAGLTGAIGFAGSLAYLPAYFQGVDGAGAGEAGLMMLLLTGPVLVAPMVSGRLVSRGHPARVVIGVALGLVAAGNAWLTVLRPGLGVVGLAGPLLAIGVGTGLANGIVDGQAMNQVAPARSGMAAGFLNTVRGGGQAMMIAAFGSALLNLVQARVGSTKLAGRVVYGDLRGGDAGFLAAQLTGAWQTVLWVIAAVTVVMLVLVTALLRGRHPVMGATGR</sequence>
<dbReference type="InterPro" id="IPR011701">
    <property type="entry name" value="MFS"/>
</dbReference>
<feature type="transmembrane region" description="Helical" evidence="5">
    <location>
        <begin position="86"/>
        <end position="109"/>
    </location>
</feature>
<feature type="transmembrane region" description="Helical" evidence="5">
    <location>
        <begin position="54"/>
        <end position="74"/>
    </location>
</feature>
<dbReference type="Gene3D" id="1.20.1720.10">
    <property type="entry name" value="Multidrug resistance protein D"/>
    <property type="match status" value="1"/>
</dbReference>
<comment type="subcellular location">
    <subcellularLocation>
        <location evidence="1">Cell membrane</location>
        <topology evidence="1">Multi-pass membrane protein</topology>
    </subcellularLocation>
</comment>
<feature type="transmembrane region" description="Helical" evidence="5">
    <location>
        <begin position="115"/>
        <end position="133"/>
    </location>
</feature>
<accession>A0ABW8A736</accession>
<reference evidence="7 8" key="1">
    <citation type="submission" date="2024-10" db="EMBL/GenBank/DDBJ databases">
        <title>The Natural Products Discovery Center: Release of the First 8490 Sequenced Strains for Exploring Actinobacteria Biosynthetic Diversity.</title>
        <authorList>
            <person name="Kalkreuter E."/>
            <person name="Kautsar S.A."/>
            <person name="Yang D."/>
            <person name="Bader C.D."/>
            <person name="Teijaro C.N."/>
            <person name="Fluegel L."/>
            <person name="Davis C.M."/>
            <person name="Simpson J.R."/>
            <person name="Lauterbach L."/>
            <person name="Steele A.D."/>
            <person name="Gui C."/>
            <person name="Meng S."/>
            <person name="Li G."/>
            <person name="Viehrig K."/>
            <person name="Ye F."/>
            <person name="Su P."/>
            <person name="Kiefer A.F."/>
            <person name="Nichols A."/>
            <person name="Cepeda A.J."/>
            <person name="Yan W."/>
            <person name="Fan B."/>
            <person name="Jiang Y."/>
            <person name="Adhikari A."/>
            <person name="Zheng C.-J."/>
            <person name="Schuster L."/>
            <person name="Cowan T.M."/>
            <person name="Smanski M.J."/>
            <person name="Chevrette M.G."/>
            <person name="De Carvalho L.P.S."/>
            <person name="Shen B."/>
        </authorList>
    </citation>
    <scope>NUCLEOTIDE SEQUENCE [LARGE SCALE GENOMIC DNA]</scope>
    <source>
        <strain evidence="7 8">NPDC049503</strain>
    </source>
</reference>
<keyword evidence="2 5" id="KW-0812">Transmembrane</keyword>
<evidence type="ECO:0000256" key="1">
    <source>
        <dbReference type="ARBA" id="ARBA00004651"/>
    </source>
</evidence>
<protein>
    <submittedName>
        <fullName evidence="7">MFS transporter</fullName>
    </submittedName>
</protein>
<dbReference type="EMBL" id="JBITMB010000004">
    <property type="protein sequence ID" value="MFI7441821.1"/>
    <property type="molecule type" value="Genomic_DNA"/>
</dbReference>
<feature type="transmembrane region" description="Helical" evidence="5">
    <location>
        <begin position="465"/>
        <end position="485"/>
    </location>
</feature>